<evidence type="ECO:0000256" key="1">
    <source>
        <dbReference type="ARBA" id="ARBA00005721"/>
    </source>
</evidence>
<proteinExistence type="inferred from homology"/>
<dbReference type="AlphaFoldDB" id="A0A1I2L625"/>
<organism evidence="3 4">
    <name type="scientific">Streptomyces mirabilis</name>
    <dbReference type="NCBI Taxonomy" id="68239"/>
    <lineage>
        <taxon>Bacteria</taxon>
        <taxon>Bacillati</taxon>
        <taxon>Actinomycetota</taxon>
        <taxon>Actinomycetes</taxon>
        <taxon>Kitasatosporales</taxon>
        <taxon>Streptomycetaceae</taxon>
        <taxon>Streptomyces</taxon>
    </lineage>
</organism>
<name>A0A1I2L625_9ACTN</name>
<dbReference type="OrthoDB" id="4228240at2"/>
<dbReference type="RefSeq" id="WP_075030045.1">
    <property type="nucleotide sequence ID" value="NZ_FONR01000011.1"/>
</dbReference>
<feature type="region of interest" description="Disordered" evidence="2">
    <location>
        <begin position="1"/>
        <end position="72"/>
    </location>
</feature>
<dbReference type="InterPro" id="IPR005531">
    <property type="entry name" value="Asp23"/>
</dbReference>
<dbReference type="Proteomes" id="UP000181942">
    <property type="component" value="Unassembled WGS sequence"/>
</dbReference>
<evidence type="ECO:0000313" key="3">
    <source>
        <dbReference type="EMBL" id="SFF73939.1"/>
    </source>
</evidence>
<feature type="compositionally biased region" description="Low complexity" evidence="2">
    <location>
        <begin position="40"/>
        <end position="57"/>
    </location>
</feature>
<reference evidence="3 4" key="1">
    <citation type="submission" date="2016-10" db="EMBL/GenBank/DDBJ databases">
        <authorList>
            <person name="de Groot N.N."/>
        </authorList>
    </citation>
    <scope>NUCLEOTIDE SEQUENCE [LARGE SCALE GENOMIC DNA]</scope>
    <source>
        <strain evidence="3 4">OK461</strain>
    </source>
</reference>
<comment type="similarity">
    <text evidence="1">Belongs to the asp23 family.</text>
</comment>
<gene>
    <name evidence="3" type="ORF">SAMN02787118_111209</name>
</gene>
<sequence length="137" mass="14405">MSTRPGSQPPGEGPGPPGRSADLPPPAERGATVIPDRVVARIAARATRTAQSRRAAIPPDRSGPTAPSASAAVRTGSVRLHLAMDLPYPTDIPHVCERIQHDVAERVTELTGLEVGEVTLTVRRLVTAADASRGRVR</sequence>
<dbReference type="Pfam" id="PF03780">
    <property type="entry name" value="Asp23"/>
    <property type="match status" value="1"/>
</dbReference>
<accession>A0A1I2L625</accession>
<dbReference type="EMBL" id="FONR01000011">
    <property type="protein sequence ID" value="SFF73939.1"/>
    <property type="molecule type" value="Genomic_DNA"/>
</dbReference>
<evidence type="ECO:0000313" key="4">
    <source>
        <dbReference type="Proteomes" id="UP000181942"/>
    </source>
</evidence>
<evidence type="ECO:0000256" key="2">
    <source>
        <dbReference type="SAM" id="MobiDB-lite"/>
    </source>
</evidence>
<protein>
    <submittedName>
        <fullName evidence="3">Uncharacterized conserved protein YloU, alkaline shock protein (Asp23) family</fullName>
    </submittedName>
</protein>
<feature type="compositionally biased region" description="Pro residues" evidence="2">
    <location>
        <begin position="7"/>
        <end position="27"/>
    </location>
</feature>